<proteinExistence type="predicted"/>
<feature type="chain" id="PRO_5041320906" evidence="1">
    <location>
        <begin position="21"/>
        <end position="145"/>
    </location>
</feature>
<reference evidence="3" key="1">
    <citation type="submission" date="2022-09" db="EMBL/GenBank/DDBJ databases">
        <title>Rhodovastum sp. nov. RN2-1 isolated from soil in Seongnam, South Korea.</title>
        <authorList>
            <person name="Le N.T."/>
        </authorList>
    </citation>
    <scope>NUCLEOTIDE SEQUENCE</scope>
    <source>
        <strain evidence="3">RN2-1</strain>
    </source>
</reference>
<evidence type="ECO:0000313" key="4">
    <source>
        <dbReference type="Proteomes" id="UP001165679"/>
    </source>
</evidence>
<accession>A0AA42CDV5</accession>
<dbReference type="AlphaFoldDB" id="A0AA42CDV5"/>
<dbReference type="Proteomes" id="UP001165679">
    <property type="component" value="Unassembled WGS sequence"/>
</dbReference>
<sequence>MRIILQAIVFTIITTAFARAQPSPAGQWLTEDGGGVIEVAACGNALCGRIVGMAEPVLPDGRTPVDYAGQPKCGLTILRDAVESDPGVWTGRITNPEDGSVWHCTLSVDEEGRLHLRGYVLVPLLGRTQIWRPYTGSIGPGCRMG</sequence>
<evidence type="ECO:0000313" key="3">
    <source>
        <dbReference type="EMBL" id="MCW3474424.1"/>
    </source>
</evidence>
<feature type="domain" description="DUF2147" evidence="2">
    <location>
        <begin position="26"/>
        <end position="131"/>
    </location>
</feature>
<keyword evidence="1" id="KW-0732">Signal</keyword>
<dbReference type="EMBL" id="JAPDNT010000003">
    <property type="protein sequence ID" value="MCW3474424.1"/>
    <property type="molecule type" value="Genomic_DNA"/>
</dbReference>
<feature type="signal peptide" evidence="1">
    <location>
        <begin position="1"/>
        <end position="20"/>
    </location>
</feature>
<organism evidence="3 4">
    <name type="scientific">Limobrevibacterium gyesilva</name>
    <dbReference type="NCBI Taxonomy" id="2991712"/>
    <lineage>
        <taxon>Bacteria</taxon>
        <taxon>Pseudomonadati</taxon>
        <taxon>Pseudomonadota</taxon>
        <taxon>Alphaproteobacteria</taxon>
        <taxon>Acetobacterales</taxon>
        <taxon>Acetobacteraceae</taxon>
        <taxon>Limobrevibacterium</taxon>
    </lineage>
</organism>
<dbReference type="Pfam" id="PF09917">
    <property type="entry name" value="DUF2147"/>
    <property type="match status" value="1"/>
</dbReference>
<dbReference type="InterPro" id="IPR019223">
    <property type="entry name" value="DUF2147"/>
</dbReference>
<dbReference type="PANTHER" id="PTHR36919:SF2">
    <property type="entry name" value="BLL6627 PROTEIN"/>
    <property type="match status" value="1"/>
</dbReference>
<dbReference type="Gene3D" id="2.40.128.520">
    <property type="match status" value="1"/>
</dbReference>
<dbReference type="PANTHER" id="PTHR36919">
    <property type="entry name" value="BLR1215 PROTEIN"/>
    <property type="match status" value="1"/>
</dbReference>
<evidence type="ECO:0000259" key="2">
    <source>
        <dbReference type="Pfam" id="PF09917"/>
    </source>
</evidence>
<keyword evidence="4" id="KW-1185">Reference proteome</keyword>
<comment type="caution">
    <text evidence="3">The sequence shown here is derived from an EMBL/GenBank/DDBJ whole genome shotgun (WGS) entry which is preliminary data.</text>
</comment>
<reference evidence="3" key="2">
    <citation type="submission" date="2022-10" db="EMBL/GenBank/DDBJ databases">
        <authorList>
            <person name="Trinh H.N."/>
        </authorList>
    </citation>
    <scope>NUCLEOTIDE SEQUENCE</scope>
    <source>
        <strain evidence="3">RN2-1</strain>
    </source>
</reference>
<dbReference type="RefSeq" id="WP_264713052.1">
    <property type="nucleotide sequence ID" value="NZ_JAPDNT010000003.1"/>
</dbReference>
<name>A0AA42CDV5_9PROT</name>
<evidence type="ECO:0000256" key="1">
    <source>
        <dbReference type="SAM" id="SignalP"/>
    </source>
</evidence>
<protein>
    <submittedName>
        <fullName evidence="3">DUF2147 domain-containing protein</fullName>
    </submittedName>
</protein>
<gene>
    <name evidence="3" type="ORF">OL599_07495</name>
</gene>